<keyword evidence="4 10" id="KW-0436">Ligase</keyword>
<dbReference type="PANTHER" id="PTHR11956">
    <property type="entry name" value="ARGINYL-TRNA SYNTHETASE"/>
    <property type="match status" value="1"/>
</dbReference>
<dbReference type="SMART" id="SM01016">
    <property type="entry name" value="Arg_tRNA_synt_N"/>
    <property type="match status" value="1"/>
</dbReference>
<dbReference type="HAMAP" id="MF_00123">
    <property type="entry name" value="Arg_tRNA_synth"/>
    <property type="match status" value="1"/>
</dbReference>
<proteinExistence type="inferred from homology"/>
<accession>A0A4R2GD59</accession>
<dbReference type="InterPro" id="IPR008909">
    <property type="entry name" value="DALR_anticod-bd"/>
</dbReference>
<feature type="domain" description="Arginyl tRNA synthetase N-terminal" evidence="13">
    <location>
        <begin position="5"/>
        <end position="88"/>
    </location>
</feature>
<dbReference type="RefSeq" id="WP_132434983.1">
    <property type="nucleotide sequence ID" value="NZ_SLWK01000015.1"/>
</dbReference>
<dbReference type="OrthoDB" id="9805987at2"/>
<dbReference type="PANTHER" id="PTHR11956:SF5">
    <property type="entry name" value="ARGININE--TRNA LIGASE, CYTOPLASMIC"/>
    <property type="match status" value="1"/>
</dbReference>
<comment type="caution">
    <text evidence="14">The sequence shown here is derived from an EMBL/GenBank/DDBJ whole genome shotgun (WGS) entry which is preliminary data.</text>
</comment>
<dbReference type="InterPro" id="IPR035684">
    <property type="entry name" value="ArgRS_core"/>
</dbReference>
<dbReference type="GO" id="GO:0005737">
    <property type="term" value="C:cytoplasm"/>
    <property type="evidence" value="ECO:0007669"/>
    <property type="project" value="UniProtKB-SubCell"/>
</dbReference>
<sequence>MNIESGLKQLAVEAFKELYNAEISEESIQVQLTRKDQDGDFTIVVFPLLRYSKKTPEETGKDLGNYLCEKMNEVSAFNVVKGFLNIVLAHGYWIDVLNEIKDNDEFGFIPVTEESPLMMIEYSSPNTNKPLHLGHIRNNLLGYSLSRIAAANGHRVVKTNIVNDRGIHICKSMLAWKKWGNGETPESSGKKGDHLVGNYYVKFDQEYKAEQAALKEAGVSKDEAEKQSKLMAEAREMLLNWEKGDKDVVELWKTMNHWVYDGFDVTYKNLGVDFDKIYYESDTYSVGRDMVLKGLKDGVFFKKDDNSVWADLEDRGLDQKLLLRSDGTSVYMTQDIGTAKLRFDDYTIDKMVYVVGNEQDYHFKVLSIVLDKLGFEWGKDLVHFSYGMVELPEGKMKSREGTVVDADDLMEEMINTSREMSRELGKLDGYSEEAAEEVIRMIALGALKYFILKVDPRKNMTFNPKESIDFNGNTGPFIQYTHARIRSIFRKAEEKGITWKGSAPADVELSEKENNLVRTVANFPNVVMEAGKAFSPALISNYIYDLAKEFNQFYHDSPILFETDENIREMRLTLCKAVADVLKKGMWLLGAGVPDRM</sequence>
<dbReference type="AlphaFoldDB" id="A0A4R2GD59"/>
<dbReference type="CDD" id="cd07956">
    <property type="entry name" value="Anticodon_Ia_Arg"/>
    <property type="match status" value="1"/>
</dbReference>
<keyword evidence="5 10" id="KW-0547">Nucleotide-binding</keyword>
<dbReference type="GO" id="GO:0006420">
    <property type="term" value="P:arginyl-tRNA aminoacylation"/>
    <property type="evidence" value="ECO:0007669"/>
    <property type="project" value="UniProtKB-UniRule"/>
</dbReference>
<feature type="short sequence motif" description="'HIGH' region" evidence="10">
    <location>
        <begin position="125"/>
        <end position="135"/>
    </location>
</feature>
<evidence type="ECO:0000259" key="12">
    <source>
        <dbReference type="SMART" id="SM00836"/>
    </source>
</evidence>
<dbReference type="Gene3D" id="3.40.50.620">
    <property type="entry name" value="HUPs"/>
    <property type="match status" value="1"/>
</dbReference>
<comment type="similarity">
    <text evidence="2 10 11">Belongs to the class-I aminoacyl-tRNA synthetase family.</text>
</comment>
<evidence type="ECO:0000313" key="14">
    <source>
        <dbReference type="EMBL" id="TCO06005.1"/>
    </source>
</evidence>
<dbReference type="InterPro" id="IPR009080">
    <property type="entry name" value="tRNAsynth_Ia_anticodon-bd"/>
</dbReference>
<dbReference type="GO" id="GO:0004814">
    <property type="term" value="F:arginine-tRNA ligase activity"/>
    <property type="evidence" value="ECO:0007669"/>
    <property type="project" value="UniProtKB-UniRule"/>
</dbReference>
<protein>
    <recommendedName>
        <fullName evidence="10">Arginine--tRNA ligase</fullName>
        <ecNumber evidence="10">6.1.1.19</ecNumber>
    </recommendedName>
    <alternativeName>
        <fullName evidence="10">Arginyl-tRNA synthetase</fullName>
        <shortName evidence="10">ArgRS</shortName>
    </alternativeName>
</protein>
<comment type="subcellular location">
    <subcellularLocation>
        <location evidence="1 10">Cytoplasm</location>
    </subcellularLocation>
</comment>
<evidence type="ECO:0000256" key="2">
    <source>
        <dbReference type="ARBA" id="ARBA00005594"/>
    </source>
</evidence>
<evidence type="ECO:0000256" key="7">
    <source>
        <dbReference type="ARBA" id="ARBA00022917"/>
    </source>
</evidence>
<keyword evidence="6 10" id="KW-0067">ATP-binding</keyword>
<evidence type="ECO:0000256" key="10">
    <source>
        <dbReference type="HAMAP-Rule" id="MF_00123"/>
    </source>
</evidence>
<dbReference type="PRINTS" id="PR01038">
    <property type="entry name" value="TRNASYNTHARG"/>
</dbReference>
<dbReference type="InterPro" id="IPR005148">
    <property type="entry name" value="Arg-tRNA-synth_N"/>
</dbReference>
<dbReference type="EC" id="6.1.1.19" evidence="10"/>
<dbReference type="InterPro" id="IPR001278">
    <property type="entry name" value="Arg-tRNA-ligase"/>
</dbReference>
<reference evidence="14 15" key="1">
    <citation type="submission" date="2019-03" db="EMBL/GenBank/DDBJ databases">
        <title>Genomic Encyclopedia of Type Strains, Phase IV (KMG-IV): sequencing the most valuable type-strain genomes for metagenomic binning, comparative biology and taxonomic classification.</title>
        <authorList>
            <person name="Goeker M."/>
        </authorList>
    </citation>
    <scope>NUCLEOTIDE SEQUENCE [LARGE SCALE GENOMIC DNA]</scope>
    <source>
        <strain evidence="14 15">DSM 24179</strain>
    </source>
</reference>
<dbReference type="Proteomes" id="UP000295221">
    <property type="component" value="Unassembled WGS sequence"/>
</dbReference>
<evidence type="ECO:0000256" key="5">
    <source>
        <dbReference type="ARBA" id="ARBA00022741"/>
    </source>
</evidence>
<dbReference type="InterPro" id="IPR036695">
    <property type="entry name" value="Arg-tRNA-synth_N_sf"/>
</dbReference>
<comment type="catalytic activity">
    <reaction evidence="9 10">
        <text>tRNA(Arg) + L-arginine + ATP = L-arginyl-tRNA(Arg) + AMP + diphosphate</text>
        <dbReference type="Rhea" id="RHEA:20301"/>
        <dbReference type="Rhea" id="RHEA-COMP:9658"/>
        <dbReference type="Rhea" id="RHEA-COMP:9673"/>
        <dbReference type="ChEBI" id="CHEBI:30616"/>
        <dbReference type="ChEBI" id="CHEBI:32682"/>
        <dbReference type="ChEBI" id="CHEBI:33019"/>
        <dbReference type="ChEBI" id="CHEBI:78442"/>
        <dbReference type="ChEBI" id="CHEBI:78513"/>
        <dbReference type="ChEBI" id="CHEBI:456215"/>
        <dbReference type="EC" id="6.1.1.19"/>
    </reaction>
</comment>
<evidence type="ECO:0000313" key="15">
    <source>
        <dbReference type="Proteomes" id="UP000295221"/>
    </source>
</evidence>
<dbReference type="Pfam" id="PF05746">
    <property type="entry name" value="DALR_1"/>
    <property type="match status" value="1"/>
</dbReference>
<keyword evidence="7 10" id="KW-0648">Protein biosynthesis</keyword>
<dbReference type="Pfam" id="PF00750">
    <property type="entry name" value="tRNA-synt_1d"/>
    <property type="match status" value="1"/>
</dbReference>
<keyword evidence="3 10" id="KW-0963">Cytoplasm</keyword>
<evidence type="ECO:0000256" key="11">
    <source>
        <dbReference type="RuleBase" id="RU363038"/>
    </source>
</evidence>
<dbReference type="PROSITE" id="PS00178">
    <property type="entry name" value="AA_TRNA_LIGASE_I"/>
    <property type="match status" value="1"/>
</dbReference>
<evidence type="ECO:0000256" key="1">
    <source>
        <dbReference type="ARBA" id="ARBA00004496"/>
    </source>
</evidence>
<dbReference type="SMART" id="SM00836">
    <property type="entry name" value="DALR_1"/>
    <property type="match status" value="1"/>
</dbReference>
<dbReference type="SUPFAM" id="SSF52374">
    <property type="entry name" value="Nucleotidylyl transferase"/>
    <property type="match status" value="1"/>
</dbReference>
<dbReference type="Gene3D" id="3.30.1360.70">
    <property type="entry name" value="Arginyl tRNA synthetase N-terminal domain"/>
    <property type="match status" value="1"/>
</dbReference>
<comment type="subunit">
    <text evidence="10">Monomer.</text>
</comment>
<dbReference type="InterPro" id="IPR014729">
    <property type="entry name" value="Rossmann-like_a/b/a_fold"/>
</dbReference>
<keyword evidence="15" id="KW-1185">Reference proteome</keyword>
<dbReference type="Gene3D" id="1.10.730.10">
    <property type="entry name" value="Isoleucyl-tRNA Synthetase, Domain 1"/>
    <property type="match status" value="1"/>
</dbReference>
<feature type="domain" description="DALR anticodon binding" evidence="12">
    <location>
        <begin position="478"/>
        <end position="597"/>
    </location>
</feature>
<dbReference type="FunFam" id="1.10.730.10:FF:000008">
    <property type="entry name" value="Arginine--tRNA ligase"/>
    <property type="match status" value="1"/>
</dbReference>
<dbReference type="GO" id="GO:0005524">
    <property type="term" value="F:ATP binding"/>
    <property type="evidence" value="ECO:0007669"/>
    <property type="project" value="UniProtKB-UniRule"/>
</dbReference>
<keyword evidence="8 10" id="KW-0030">Aminoacyl-tRNA synthetase</keyword>
<dbReference type="EMBL" id="SLWK01000015">
    <property type="protein sequence ID" value="TCO06005.1"/>
    <property type="molecule type" value="Genomic_DNA"/>
</dbReference>
<dbReference type="SUPFAM" id="SSF47323">
    <property type="entry name" value="Anticodon-binding domain of a subclass of class I aminoacyl-tRNA synthetases"/>
    <property type="match status" value="1"/>
</dbReference>
<organism evidence="14 15">
    <name type="scientific">Natronoflexus pectinivorans</name>
    <dbReference type="NCBI Taxonomy" id="682526"/>
    <lineage>
        <taxon>Bacteria</taxon>
        <taxon>Pseudomonadati</taxon>
        <taxon>Bacteroidota</taxon>
        <taxon>Bacteroidia</taxon>
        <taxon>Marinilabiliales</taxon>
        <taxon>Marinilabiliaceae</taxon>
        <taxon>Natronoflexus</taxon>
    </lineage>
</organism>
<gene>
    <name evidence="10" type="primary">argS</name>
    <name evidence="14" type="ORF">EV194_11556</name>
</gene>
<dbReference type="SUPFAM" id="SSF55190">
    <property type="entry name" value="Arginyl-tRNA synthetase (ArgRS), N-terminal 'additional' domain"/>
    <property type="match status" value="1"/>
</dbReference>
<evidence type="ECO:0000256" key="4">
    <source>
        <dbReference type="ARBA" id="ARBA00022598"/>
    </source>
</evidence>
<evidence type="ECO:0000256" key="9">
    <source>
        <dbReference type="ARBA" id="ARBA00049339"/>
    </source>
</evidence>
<evidence type="ECO:0000256" key="3">
    <source>
        <dbReference type="ARBA" id="ARBA00022490"/>
    </source>
</evidence>
<dbReference type="InterPro" id="IPR001412">
    <property type="entry name" value="aa-tRNA-synth_I_CS"/>
</dbReference>
<dbReference type="FunFam" id="3.40.50.620:FF:000125">
    <property type="entry name" value="Arginine--tRNA ligase"/>
    <property type="match status" value="1"/>
</dbReference>
<evidence type="ECO:0000256" key="6">
    <source>
        <dbReference type="ARBA" id="ARBA00022840"/>
    </source>
</evidence>
<dbReference type="NCBIfam" id="TIGR00456">
    <property type="entry name" value="argS"/>
    <property type="match status" value="1"/>
</dbReference>
<evidence type="ECO:0000259" key="13">
    <source>
        <dbReference type="SMART" id="SM01016"/>
    </source>
</evidence>
<name>A0A4R2GD59_9BACT</name>
<evidence type="ECO:0000256" key="8">
    <source>
        <dbReference type="ARBA" id="ARBA00023146"/>
    </source>
</evidence>